<organism evidence="1 2">
    <name type="scientific">Thermomonospora umbrina</name>
    <dbReference type="NCBI Taxonomy" id="111806"/>
    <lineage>
        <taxon>Bacteria</taxon>
        <taxon>Bacillati</taxon>
        <taxon>Actinomycetota</taxon>
        <taxon>Actinomycetes</taxon>
        <taxon>Streptosporangiales</taxon>
        <taxon>Thermomonosporaceae</taxon>
        <taxon>Thermomonospora</taxon>
    </lineage>
</organism>
<dbReference type="AlphaFoldDB" id="A0A3D9T0G9"/>
<gene>
    <name evidence="1" type="ORF">DFJ69_5821</name>
</gene>
<name>A0A3D9T0G9_9ACTN</name>
<dbReference type="Proteomes" id="UP000256661">
    <property type="component" value="Unassembled WGS sequence"/>
</dbReference>
<evidence type="ECO:0000313" key="1">
    <source>
        <dbReference type="EMBL" id="REF00291.1"/>
    </source>
</evidence>
<sequence>MTPALTFATAWIALHAGLHLADHWLQTQHLLCTKRLAVA</sequence>
<proteinExistence type="predicted"/>
<keyword evidence="2" id="KW-1185">Reference proteome</keyword>
<protein>
    <submittedName>
        <fullName evidence="1">Uncharacterized protein</fullName>
    </submittedName>
</protein>
<dbReference type="EMBL" id="QTTT01000001">
    <property type="protein sequence ID" value="REF00291.1"/>
    <property type="molecule type" value="Genomic_DNA"/>
</dbReference>
<comment type="caution">
    <text evidence="1">The sequence shown here is derived from an EMBL/GenBank/DDBJ whole genome shotgun (WGS) entry which is preliminary data.</text>
</comment>
<evidence type="ECO:0000313" key="2">
    <source>
        <dbReference type="Proteomes" id="UP000256661"/>
    </source>
</evidence>
<reference evidence="1 2" key="1">
    <citation type="submission" date="2018-08" db="EMBL/GenBank/DDBJ databases">
        <title>Sequencing the genomes of 1000 actinobacteria strains.</title>
        <authorList>
            <person name="Klenk H.-P."/>
        </authorList>
    </citation>
    <scope>NUCLEOTIDE SEQUENCE [LARGE SCALE GENOMIC DNA]</scope>
    <source>
        <strain evidence="1 2">DSM 43927</strain>
    </source>
</reference>
<accession>A0A3D9T0G9</accession>